<keyword evidence="2" id="KW-0238">DNA-binding</keyword>
<dbReference type="GO" id="GO:0003700">
    <property type="term" value="F:DNA-binding transcription factor activity"/>
    <property type="evidence" value="ECO:0007669"/>
    <property type="project" value="InterPro"/>
</dbReference>
<accession>A0A2A9FIT5</accession>
<comment type="caution">
    <text evidence="5">The sequence shown here is derived from an EMBL/GenBank/DDBJ whole genome shotgun (WGS) entry which is preliminary data.</text>
</comment>
<protein>
    <submittedName>
        <fullName evidence="5">GntR family transcriptional regulator</fullName>
    </submittedName>
</protein>
<keyword evidence="1" id="KW-0805">Transcription regulation</keyword>
<name>A0A2A9FIT5_9PSEU</name>
<dbReference type="EMBL" id="PDJK01000002">
    <property type="protein sequence ID" value="PFG50651.1"/>
    <property type="molecule type" value="Genomic_DNA"/>
</dbReference>
<dbReference type="InterPro" id="IPR036390">
    <property type="entry name" value="WH_DNA-bd_sf"/>
</dbReference>
<dbReference type="SUPFAM" id="SSF48008">
    <property type="entry name" value="GntR ligand-binding domain-like"/>
    <property type="match status" value="1"/>
</dbReference>
<keyword evidence="3" id="KW-0804">Transcription</keyword>
<evidence type="ECO:0000256" key="3">
    <source>
        <dbReference type="ARBA" id="ARBA00023163"/>
    </source>
</evidence>
<dbReference type="Pfam" id="PF07729">
    <property type="entry name" value="FCD"/>
    <property type="match status" value="1"/>
</dbReference>
<sequence>MPPRNTSQSPAVLRRKSAPEHTADLLREQITAGELQPGARIGVEKLSQSIGVSANTLREALQLLEHERLVNQELNRGIFVARITEADIRDLYAMRRLLELGTVRTAQTVPPEALRALRAAITLGDDAIADRDWSASSRATTDFHSALISIGHSERATVTMKQLMAELRLTISSVREALQMRSEFQEDRRAILARVEQGHFAAAAELLAEYLDKGERAMIEWHRQLSDSAS</sequence>
<dbReference type="AlphaFoldDB" id="A0A2A9FIT5"/>
<dbReference type="Gene3D" id="1.20.120.530">
    <property type="entry name" value="GntR ligand-binding domain-like"/>
    <property type="match status" value="1"/>
</dbReference>
<dbReference type="InterPro" id="IPR000524">
    <property type="entry name" value="Tscrpt_reg_HTH_GntR"/>
</dbReference>
<dbReference type="PROSITE" id="PS50949">
    <property type="entry name" value="HTH_GNTR"/>
    <property type="match status" value="1"/>
</dbReference>
<dbReference type="InterPro" id="IPR008920">
    <property type="entry name" value="TF_FadR/GntR_C"/>
</dbReference>
<dbReference type="PANTHER" id="PTHR43537">
    <property type="entry name" value="TRANSCRIPTIONAL REGULATOR, GNTR FAMILY"/>
    <property type="match status" value="1"/>
</dbReference>
<dbReference type="InterPro" id="IPR011711">
    <property type="entry name" value="GntR_C"/>
</dbReference>
<dbReference type="Pfam" id="PF00392">
    <property type="entry name" value="GntR"/>
    <property type="match status" value="1"/>
</dbReference>
<dbReference type="RefSeq" id="WP_098514335.1">
    <property type="nucleotide sequence ID" value="NZ_JBIAKZ010000002.1"/>
</dbReference>
<organism evidence="5 6">
    <name type="scientific">Amycolatopsis sulphurea</name>
    <dbReference type="NCBI Taxonomy" id="76022"/>
    <lineage>
        <taxon>Bacteria</taxon>
        <taxon>Bacillati</taxon>
        <taxon>Actinomycetota</taxon>
        <taxon>Actinomycetes</taxon>
        <taxon>Pseudonocardiales</taxon>
        <taxon>Pseudonocardiaceae</taxon>
        <taxon>Amycolatopsis</taxon>
    </lineage>
</organism>
<evidence type="ECO:0000313" key="5">
    <source>
        <dbReference type="EMBL" id="PFG50651.1"/>
    </source>
</evidence>
<evidence type="ECO:0000313" key="6">
    <source>
        <dbReference type="Proteomes" id="UP000243542"/>
    </source>
</evidence>
<dbReference type="PANTHER" id="PTHR43537:SF45">
    <property type="entry name" value="GNTR FAMILY REGULATORY PROTEIN"/>
    <property type="match status" value="1"/>
</dbReference>
<dbReference type="SMART" id="SM00895">
    <property type="entry name" value="FCD"/>
    <property type="match status" value="1"/>
</dbReference>
<dbReference type="InterPro" id="IPR036388">
    <property type="entry name" value="WH-like_DNA-bd_sf"/>
</dbReference>
<feature type="domain" description="HTH gntR-type" evidence="4">
    <location>
        <begin position="16"/>
        <end position="83"/>
    </location>
</feature>
<dbReference type="Gene3D" id="1.10.10.10">
    <property type="entry name" value="Winged helix-like DNA-binding domain superfamily/Winged helix DNA-binding domain"/>
    <property type="match status" value="1"/>
</dbReference>
<dbReference type="GO" id="GO:0003677">
    <property type="term" value="F:DNA binding"/>
    <property type="evidence" value="ECO:0007669"/>
    <property type="project" value="UniProtKB-KW"/>
</dbReference>
<dbReference type="CDD" id="cd07377">
    <property type="entry name" value="WHTH_GntR"/>
    <property type="match status" value="1"/>
</dbReference>
<dbReference type="SUPFAM" id="SSF46785">
    <property type="entry name" value="Winged helix' DNA-binding domain"/>
    <property type="match status" value="1"/>
</dbReference>
<evidence type="ECO:0000259" key="4">
    <source>
        <dbReference type="PROSITE" id="PS50949"/>
    </source>
</evidence>
<proteinExistence type="predicted"/>
<dbReference type="SMART" id="SM00345">
    <property type="entry name" value="HTH_GNTR"/>
    <property type="match status" value="1"/>
</dbReference>
<evidence type="ECO:0000256" key="2">
    <source>
        <dbReference type="ARBA" id="ARBA00023125"/>
    </source>
</evidence>
<evidence type="ECO:0000256" key="1">
    <source>
        <dbReference type="ARBA" id="ARBA00023015"/>
    </source>
</evidence>
<gene>
    <name evidence="5" type="ORF">ATK36_5896</name>
</gene>
<reference evidence="5 6" key="1">
    <citation type="submission" date="2017-10" db="EMBL/GenBank/DDBJ databases">
        <title>Sequencing the genomes of 1000 actinobacteria strains.</title>
        <authorList>
            <person name="Klenk H.-P."/>
        </authorList>
    </citation>
    <scope>NUCLEOTIDE SEQUENCE [LARGE SCALE GENOMIC DNA]</scope>
    <source>
        <strain evidence="5 6">DSM 46092</strain>
    </source>
</reference>
<dbReference type="Proteomes" id="UP000243542">
    <property type="component" value="Unassembled WGS sequence"/>
</dbReference>
<keyword evidence="6" id="KW-1185">Reference proteome</keyword>